<dbReference type="CDD" id="cd04301">
    <property type="entry name" value="NAT_SF"/>
    <property type="match status" value="1"/>
</dbReference>
<keyword evidence="2 5" id="KW-0963">Cytoplasm</keyword>
<feature type="active site" description="Proton acceptor" evidence="5">
    <location>
        <position position="128"/>
    </location>
</feature>
<keyword evidence="4 5" id="KW-0012">Acyltransferase</keyword>
<comment type="function">
    <text evidence="5">Acetylates the N-terminal alanine of ribosomal protein bS18.</text>
</comment>
<evidence type="ECO:0000313" key="7">
    <source>
        <dbReference type="EMBL" id="ASJ75548.1"/>
    </source>
</evidence>
<accession>A0A2Z2P0D4</accession>
<evidence type="ECO:0000256" key="2">
    <source>
        <dbReference type="ARBA" id="ARBA00022490"/>
    </source>
</evidence>
<dbReference type="AlphaFoldDB" id="A0A2Z2P0D4"/>
<dbReference type="KEGG" id="gai:IMCC3135_27470"/>
<evidence type="ECO:0000256" key="3">
    <source>
        <dbReference type="ARBA" id="ARBA00022679"/>
    </source>
</evidence>
<feature type="domain" description="N-acetyltransferase" evidence="6">
    <location>
        <begin position="27"/>
        <end position="172"/>
    </location>
</feature>
<evidence type="ECO:0000259" key="6">
    <source>
        <dbReference type="PROSITE" id="PS51186"/>
    </source>
</evidence>
<dbReference type="GO" id="GO:0008999">
    <property type="term" value="F:protein-N-terminal-alanine acetyltransferase activity"/>
    <property type="evidence" value="ECO:0007669"/>
    <property type="project" value="UniProtKB-UniRule"/>
</dbReference>
<dbReference type="EC" id="2.3.1.266" evidence="5"/>
<comment type="caution">
    <text evidence="5">Lacks conserved residue(s) required for the propagation of feature annotation.</text>
</comment>
<dbReference type="PANTHER" id="PTHR43420:SF44">
    <property type="entry name" value="ACETYLTRANSFERASE YPEA"/>
    <property type="match status" value="1"/>
</dbReference>
<comment type="similarity">
    <text evidence="1 5">Belongs to the acetyltransferase family. RimI subfamily.</text>
</comment>
<keyword evidence="8" id="KW-1185">Reference proteome</keyword>
<dbReference type="Gene3D" id="3.40.630.30">
    <property type="match status" value="1"/>
</dbReference>
<organism evidence="7 8">
    <name type="scientific">Granulosicoccus antarcticus IMCC3135</name>
    <dbReference type="NCBI Taxonomy" id="1192854"/>
    <lineage>
        <taxon>Bacteria</taxon>
        <taxon>Pseudomonadati</taxon>
        <taxon>Pseudomonadota</taxon>
        <taxon>Gammaproteobacteria</taxon>
        <taxon>Chromatiales</taxon>
        <taxon>Granulosicoccaceae</taxon>
        <taxon>Granulosicoccus</taxon>
    </lineage>
</organism>
<evidence type="ECO:0000256" key="4">
    <source>
        <dbReference type="ARBA" id="ARBA00023315"/>
    </source>
</evidence>
<dbReference type="InterPro" id="IPR016181">
    <property type="entry name" value="Acyl_CoA_acyltransferase"/>
</dbReference>
<evidence type="ECO:0000313" key="8">
    <source>
        <dbReference type="Proteomes" id="UP000250079"/>
    </source>
</evidence>
<dbReference type="NCBIfam" id="TIGR01575">
    <property type="entry name" value="rimI"/>
    <property type="match status" value="1"/>
</dbReference>
<name>A0A2Z2P0D4_9GAMM</name>
<dbReference type="SUPFAM" id="SSF55729">
    <property type="entry name" value="Acyl-CoA N-acyltransferases (Nat)"/>
    <property type="match status" value="1"/>
</dbReference>
<dbReference type="InterPro" id="IPR043690">
    <property type="entry name" value="RimI"/>
</dbReference>
<feature type="active site" description="Proton donor" evidence="5">
    <location>
        <position position="140"/>
    </location>
</feature>
<dbReference type="InterPro" id="IPR050680">
    <property type="entry name" value="YpeA/RimI_acetyltransf"/>
</dbReference>
<dbReference type="Pfam" id="PF00583">
    <property type="entry name" value="Acetyltransf_1"/>
    <property type="match status" value="1"/>
</dbReference>
<dbReference type="PROSITE" id="PS51186">
    <property type="entry name" value="GNAT"/>
    <property type="match status" value="1"/>
</dbReference>
<evidence type="ECO:0000256" key="5">
    <source>
        <dbReference type="HAMAP-Rule" id="MF_02210"/>
    </source>
</evidence>
<dbReference type="PANTHER" id="PTHR43420">
    <property type="entry name" value="ACETYLTRANSFERASE"/>
    <property type="match status" value="1"/>
</dbReference>
<gene>
    <name evidence="5" type="primary">rimI</name>
    <name evidence="7" type="ORF">IMCC3135_27470</name>
</gene>
<dbReference type="InterPro" id="IPR006464">
    <property type="entry name" value="AcTrfase_RimI/Ard1"/>
</dbReference>
<sequence>MADIEVIKRGIERRYFPVSASLSAAVPVFAPMRPDHVANIGIMDRRNYEYAWTDGIFRDCLKAGYICPLMMIDDKIIGYGILQIGADEAHVLNLCIDKPWQRQGYAPILLEYLASQSIAKRAHIMFLEVRPSNTRAVELYQRSGFNEIGLRKNYYNTRDGREDALVMARNLPGAEDQFSS</sequence>
<dbReference type="Proteomes" id="UP000250079">
    <property type="component" value="Chromosome"/>
</dbReference>
<dbReference type="HAMAP" id="MF_02210">
    <property type="entry name" value="RimI"/>
    <property type="match status" value="1"/>
</dbReference>
<dbReference type="InterPro" id="IPR000182">
    <property type="entry name" value="GNAT_dom"/>
</dbReference>
<dbReference type="EMBL" id="CP018632">
    <property type="protein sequence ID" value="ASJ75548.1"/>
    <property type="molecule type" value="Genomic_DNA"/>
</dbReference>
<comment type="subcellular location">
    <subcellularLocation>
        <location evidence="5">Cytoplasm</location>
    </subcellularLocation>
</comment>
<reference evidence="7 8" key="1">
    <citation type="submission" date="2016-12" db="EMBL/GenBank/DDBJ databases">
        <authorList>
            <person name="Song W.-J."/>
            <person name="Kurnit D.M."/>
        </authorList>
    </citation>
    <scope>NUCLEOTIDE SEQUENCE [LARGE SCALE GENOMIC DNA]</scope>
    <source>
        <strain evidence="7 8">IMCC3135</strain>
    </source>
</reference>
<comment type="catalytic activity">
    <reaction evidence="5">
        <text>N-terminal L-alanyl-[ribosomal protein bS18] + acetyl-CoA = N-terminal N(alpha)-acetyl-L-alanyl-[ribosomal protein bS18] + CoA + H(+)</text>
        <dbReference type="Rhea" id="RHEA:43756"/>
        <dbReference type="Rhea" id="RHEA-COMP:10676"/>
        <dbReference type="Rhea" id="RHEA-COMP:10677"/>
        <dbReference type="ChEBI" id="CHEBI:15378"/>
        <dbReference type="ChEBI" id="CHEBI:57287"/>
        <dbReference type="ChEBI" id="CHEBI:57288"/>
        <dbReference type="ChEBI" id="CHEBI:64718"/>
        <dbReference type="ChEBI" id="CHEBI:83683"/>
        <dbReference type="EC" id="2.3.1.266"/>
    </reaction>
</comment>
<protein>
    <recommendedName>
        <fullName evidence="5">[Ribosomal protein bS18]-alanine N-acetyltransferase</fullName>
        <ecNumber evidence="5">2.3.1.266</ecNumber>
    </recommendedName>
</protein>
<dbReference type="GO" id="GO:0005737">
    <property type="term" value="C:cytoplasm"/>
    <property type="evidence" value="ECO:0007669"/>
    <property type="project" value="UniProtKB-SubCell"/>
</dbReference>
<evidence type="ECO:0000256" key="1">
    <source>
        <dbReference type="ARBA" id="ARBA00005395"/>
    </source>
</evidence>
<keyword evidence="3 5" id="KW-0808">Transferase</keyword>
<proteinExistence type="inferred from homology"/>
<feature type="binding site" evidence="5">
    <location>
        <position position="133"/>
    </location>
    <ligand>
        <name>acetyl-CoA</name>
        <dbReference type="ChEBI" id="CHEBI:57288"/>
    </ligand>
</feature>